<organism evidence="3 4">
    <name type="scientific">Duganella zoogloeoides</name>
    <dbReference type="NCBI Taxonomy" id="75659"/>
    <lineage>
        <taxon>Bacteria</taxon>
        <taxon>Pseudomonadati</taxon>
        <taxon>Pseudomonadota</taxon>
        <taxon>Betaproteobacteria</taxon>
        <taxon>Burkholderiales</taxon>
        <taxon>Oxalobacteraceae</taxon>
        <taxon>Telluria group</taxon>
        <taxon>Duganella</taxon>
    </lineage>
</organism>
<keyword evidence="4" id="KW-1185">Reference proteome</keyword>
<protein>
    <submittedName>
        <fullName evidence="3">Phage tail sheath C-terminal domain-containing protein</fullName>
    </submittedName>
</protein>
<evidence type="ECO:0000256" key="1">
    <source>
        <dbReference type="ARBA" id="ARBA00008005"/>
    </source>
</evidence>
<dbReference type="EMBL" id="CP140152">
    <property type="protein sequence ID" value="WQH07140.1"/>
    <property type="molecule type" value="Genomic_DNA"/>
</dbReference>
<evidence type="ECO:0000313" key="3">
    <source>
        <dbReference type="EMBL" id="WQH07140.1"/>
    </source>
</evidence>
<dbReference type="PANTHER" id="PTHR35861:SF1">
    <property type="entry name" value="PHAGE TAIL SHEATH PROTEIN"/>
    <property type="match status" value="1"/>
</dbReference>
<evidence type="ECO:0000313" key="4">
    <source>
        <dbReference type="Proteomes" id="UP001326110"/>
    </source>
</evidence>
<feature type="domain" description="Tail sheath protein C-terminal" evidence="2">
    <location>
        <begin position="405"/>
        <end position="511"/>
    </location>
</feature>
<dbReference type="InterPro" id="IPR052042">
    <property type="entry name" value="Tail_sheath_structural"/>
</dbReference>
<reference evidence="3 4" key="1">
    <citation type="submission" date="2023-11" db="EMBL/GenBank/DDBJ databases">
        <title>MicrobeMod: A computational toolkit for identifying prokaryotic methylation and restriction-modification with nanopore sequencing.</title>
        <authorList>
            <person name="Crits-Christoph A."/>
            <person name="Kang S.C."/>
            <person name="Lee H."/>
            <person name="Ostrov N."/>
        </authorList>
    </citation>
    <scope>NUCLEOTIDE SEQUENCE [LARGE SCALE GENOMIC DNA]</scope>
    <source>
        <strain evidence="3 4">ATCC 25935</strain>
    </source>
</reference>
<dbReference type="InterPro" id="IPR020287">
    <property type="entry name" value="Tail_sheath_C"/>
</dbReference>
<dbReference type="Gene3D" id="3.40.50.11780">
    <property type="match status" value="1"/>
</dbReference>
<comment type="similarity">
    <text evidence="1">Belongs to the myoviridae tail sheath protein family.</text>
</comment>
<dbReference type="Pfam" id="PF17482">
    <property type="entry name" value="Phage_sheath_1C"/>
    <property type="match status" value="1"/>
</dbReference>
<dbReference type="PANTHER" id="PTHR35861">
    <property type="match status" value="1"/>
</dbReference>
<proteinExistence type="inferred from homology"/>
<sequence>MYIQEINALPNSVVPVQTAVPAFIGYTPAAAYQGKSYANVAVKITSFADFQAYFTLPDPPPPLDPAVQYTPGYYLVAQKAQPASGEYILLDGVYYAVLPDPSTIYYLYNSVRLFYQNGGGDAYIVSVGTYGAASGKPITDPAAQIVNPNVKLADLQRGLALLKHEQEPTMYLCPDATLMSLADNAILNPEMLQQAAAMGTAVCLLDIIGGAQPDPIQYTDDIANFRGSTGTTALDHGISYYPFIGTTIMQTGELNFTNLFGSDTTRLNSLLSPASAPNPQALQILTQIQHPPAKPMTNRQLQAALVAASPVYARIMASVTESANILPPSGAMAGVYTVTDNTDGPWCSPANCPITGAVSLPIRLSDSQQATLNIDEATGKSINAIRLFNGLGILVWGARTLDGNSQDWRYIAVRRTMIYLEQSIREGARAYVFQPNDANTWAAVKSMIGSFLTNVWKQGGLQGASPGEAYQVDVGLGVTMTPEDIQNGIMRVTLKVAMQRPAEFIVITFEQQQATSD</sequence>
<name>A0ABZ0Y530_9BURK</name>
<dbReference type="Proteomes" id="UP001326110">
    <property type="component" value="Chromosome"/>
</dbReference>
<evidence type="ECO:0000259" key="2">
    <source>
        <dbReference type="Pfam" id="PF17482"/>
    </source>
</evidence>
<gene>
    <name evidence="3" type="ORF">SR858_12645</name>
</gene>
<dbReference type="RefSeq" id="WP_019921155.1">
    <property type="nucleotide sequence ID" value="NZ_CP140152.1"/>
</dbReference>
<accession>A0ABZ0Y530</accession>